<dbReference type="AlphaFoldDB" id="A0AAV5FWK7"/>
<organism evidence="2 3">
    <name type="scientific">Eleusine coracana subsp. coracana</name>
    <dbReference type="NCBI Taxonomy" id="191504"/>
    <lineage>
        <taxon>Eukaryota</taxon>
        <taxon>Viridiplantae</taxon>
        <taxon>Streptophyta</taxon>
        <taxon>Embryophyta</taxon>
        <taxon>Tracheophyta</taxon>
        <taxon>Spermatophyta</taxon>
        <taxon>Magnoliopsida</taxon>
        <taxon>Liliopsida</taxon>
        <taxon>Poales</taxon>
        <taxon>Poaceae</taxon>
        <taxon>PACMAD clade</taxon>
        <taxon>Chloridoideae</taxon>
        <taxon>Cynodonteae</taxon>
        <taxon>Eleusininae</taxon>
        <taxon>Eleusine</taxon>
    </lineage>
</organism>
<feature type="compositionally biased region" description="Basic and acidic residues" evidence="1">
    <location>
        <begin position="27"/>
        <end position="49"/>
    </location>
</feature>
<feature type="region of interest" description="Disordered" evidence="1">
    <location>
        <begin position="1"/>
        <end position="51"/>
    </location>
</feature>
<accession>A0AAV5FWK7</accession>
<evidence type="ECO:0000256" key="1">
    <source>
        <dbReference type="SAM" id="MobiDB-lite"/>
    </source>
</evidence>
<proteinExistence type="predicted"/>
<evidence type="ECO:0000313" key="3">
    <source>
        <dbReference type="Proteomes" id="UP001054889"/>
    </source>
</evidence>
<feature type="compositionally biased region" description="Polar residues" evidence="1">
    <location>
        <begin position="11"/>
        <end position="20"/>
    </location>
</feature>
<gene>
    <name evidence="2" type="primary">gb28174</name>
    <name evidence="2" type="ORF">PR202_gb28174</name>
</gene>
<comment type="caution">
    <text evidence="2">The sequence shown here is derived from an EMBL/GenBank/DDBJ whole genome shotgun (WGS) entry which is preliminary data.</text>
</comment>
<protein>
    <submittedName>
        <fullName evidence="2">Uncharacterized protein</fullName>
    </submittedName>
</protein>
<sequence>MVPPPGGRGRNPSSQATPDPSNGGRRSGVEEGAAERLDTGTEPLQRRPAAEVVTFAPTPELTFATPFTTAEAVAVAEGGGGMRRQRR</sequence>
<evidence type="ECO:0000313" key="2">
    <source>
        <dbReference type="EMBL" id="GJN39080.1"/>
    </source>
</evidence>
<keyword evidence="3" id="KW-1185">Reference proteome</keyword>
<reference evidence="2" key="1">
    <citation type="journal article" date="2018" name="DNA Res.">
        <title>Multiple hybrid de novo genome assembly of finger millet, an orphan allotetraploid crop.</title>
        <authorList>
            <person name="Hatakeyama M."/>
            <person name="Aluri S."/>
            <person name="Balachadran M.T."/>
            <person name="Sivarajan S.R."/>
            <person name="Patrignani A."/>
            <person name="Gruter S."/>
            <person name="Poveda L."/>
            <person name="Shimizu-Inatsugi R."/>
            <person name="Baeten J."/>
            <person name="Francoijs K.J."/>
            <person name="Nataraja K.N."/>
            <person name="Reddy Y.A.N."/>
            <person name="Phadnis S."/>
            <person name="Ravikumar R.L."/>
            <person name="Schlapbach R."/>
            <person name="Sreeman S.M."/>
            <person name="Shimizu K.K."/>
        </authorList>
    </citation>
    <scope>NUCLEOTIDE SEQUENCE</scope>
</reference>
<dbReference type="Proteomes" id="UP001054889">
    <property type="component" value="Unassembled WGS sequence"/>
</dbReference>
<name>A0AAV5FWK7_ELECO</name>
<reference evidence="2" key="2">
    <citation type="submission" date="2021-12" db="EMBL/GenBank/DDBJ databases">
        <title>Resequencing data analysis of finger millet.</title>
        <authorList>
            <person name="Hatakeyama M."/>
            <person name="Aluri S."/>
            <person name="Balachadran M.T."/>
            <person name="Sivarajan S.R."/>
            <person name="Poveda L."/>
            <person name="Shimizu-Inatsugi R."/>
            <person name="Schlapbach R."/>
            <person name="Sreeman S.M."/>
            <person name="Shimizu K.K."/>
        </authorList>
    </citation>
    <scope>NUCLEOTIDE SEQUENCE</scope>
</reference>
<dbReference type="EMBL" id="BQKI01000097">
    <property type="protein sequence ID" value="GJN39080.1"/>
    <property type="molecule type" value="Genomic_DNA"/>
</dbReference>